<organism evidence="3 4">
    <name type="scientific">Aeromonas caviae</name>
    <name type="common">Aeromonas punctata</name>
    <dbReference type="NCBI Taxonomy" id="648"/>
    <lineage>
        <taxon>Bacteria</taxon>
        <taxon>Pseudomonadati</taxon>
        <taxon>Pseudomonadota</taxon>
        <taxon>Gammaproteobacteria</taxon>
        <taxon>Aeromonadales</taxon>
        <taxon>Aeromonadaceae</taxon>
        <taxon>Aeromonas</taxon>
    </lineage>
</organism>
<feature type="region of interest" description="Disordered" evidence="1">
    <location>
        <begin position="27"/>
        <end position="54"/>
    </location>
</feature>
<sequence length="140" mass="15477">MINKRAFALLVLSQIVCGSSALANGTEQQNAADKSEPSEQRELTNVPRLPPEINQKMYGEGVGTIEQLNSDEYRDIYERSTETAKTMDSLSAGQYKQRNTSEPFDERPGAPTKELTLAKGLDTNVVFVDAMGEPWAYTKS</sequence>
<dbReference type="Proteomes" id="UP001218423">
    <property type="component" value="Plasmid pAC1520"/>
</dbReference>
<accession>A0AAJ6CT79</accession>
<evidence type="ECO:0000313" key="4">
    <source>
        <dbReference type="Proteomes" id="UP001218423"/>
    </source>
</evidence>
<keyword evidence="2" id="KW-0732">Signal</keyword>
<feature type="signal peptide" evidence="2">
    <location>
        <begin position="1"/>
        <end position="23"/>
    </location>
</feature>
<protein>
    <submittedName>
        <fullName evidence="3">Uncharacterized protein</fullName>
    </submittedName>
</protein>
<gene>
    <name evidence="3" type="ORF">P5S46_22405</name>
</gene>
<geneLocation type="plasmid" evidence="3 4">
    <name>pAC1520</name>
</geneLocation>
<dbReference type="AlphaFoldDB" id="A0AAJ6CT79"/>
<evidence type="ECO:0000256" key="2">
    <source>
        <dbReference type="SAM" id="SignalP"/>
    </source>
</evidence>
<evidence type="ECO:0000256" key="1">
    <source>
        <dbReference type="SAM" id="MobiDB-lite"/>
    </source>
</evidence>
<feature type="compositionally biased region" description="Basic and acidic residues" evidence="1">
    <location>
        <begin position="33"/>
        <end position="42"/>
    </location>
</feature>
<proteinExistence type="predicted"/>
<feature type="region of interest" description="Disordered" evidence="1">
    <location>
        <begin position="78"/>
        <end position="112"/>
    </location>
</feature>
<keyword evidence="3" id="KW-0614">Plasmid</keyword>
<evidence type="ECO:0000313" key="3">
    <source>
        <dbReference type="EMBL" id="WFG00250.1"/>
    </source>
</evidence>
<reference evidence="3" key="1">
    <citation type="submission" date="2023-03" db="EMBL/GenBank/DDBJ databases">
        <title>Aeromonas caviae strain AC1520.</title>
        <authorList>
            <person name="Xie T."/>
            <person name="Zhang Q."/>
            <person name="Deng J."/>
            <person name="Li X."/>
        </authorList>
    </citation>
    <scope>NUCLEOTIDE SEQUENCE</scope>
    <source>
        <strain evidence="3">AC1520</strain>
        <plasmid evidence="3">pAC1520</plasmid>
    </source>
</reference>
<feature type="compositionally biased region" description="Polar residues" evidence="1">
    <location>
        <begin position="83"/>
        <end position="102"/>
    </location>
</feature>
<name>A0AAJ6CT79_AERCA</name>
<dbReference type="EMBL" id="CP120943">
    <property type="protein sequence ID" value="WFG00250.1"/>
    <property type="molecule type" value="Genomic_DNA"/>
</dbReference>
<dbReference type="RefSeq" id="WP_277857202.1">
    <property type="nucleotide sequence ID" value="NZ_CP120943.1"/>
</dbReference>
<feature type="chain" id="PRO_5042565593" evidence="2">
    <location>
        <begin position="24"/>
        <end position="140"/>
    </location>
</feature>